<gene>
    <name evidence="2" type="ORF">GCM10022409_40240</name>
</gene>
<comment type="similarity">
    <text evidence="1">Belongs to the manganese catalase family.</text>
</comment>
<dbReference type="InterPro" id="IPR012347">
    <property type="entry name" value="Ferritin-like"/>
</dbReference>
<evidence type="ECO:0000256" key="1">
    <source>
        <dbReference type="ARBA" id="ARBA00007644"/>
    </source>
</evidence>
<accession>A0ABP7UQ32</accession>
<comment type="caution">
    <text evidence="2">The sequence shown here is derived from an EMBL/GenBank/DDBJ whole genome shotgun (WGS) entry which is preliminary data.</text>
</comment>
<evidence type="ECO:0000313" key="3">
    <source>
        <dbReference type="Proteomes" id="UP001501469"/>
    </source>
</evidence>
<dbReference type="Gene3D" id="1.20.1260.10">
    <property type="match status" value="1"/>
</dbReference>
<organism evidence="2 3">
    <name type="scientific">Hymenobacter glaciei</name>
    <dbReference type="NCBI Taxonomy" id="877209"/>
    <lineage>
        <taxon>Bacteria</taxon>
        <taxon>Pseudomonadati</taxon>
        <taxon>Bacteroidota</taxon>
        <taxon>Cytophagia</taxon>
        <taxon>Cytophagales</taxon>
        <taxon>Hymenobacteraceae</taxon>
        <taxon>Hymenobacter</taxon>
    </lineage>
</organism>
<dbReference type="InterPro" id="IPR009078">
    <property type="entry name" value="Ferritin-like_SF"/>
</dbReference>
<reference evidence="3" key="1">
    <citation type="journal article" date="2019" name="Int. J. Syst. Evol. Microbiol.">
        <title>The Global Catalogue of Microorganisms (GCM) 10K type strain sequencing project: providing services to taxonomists for standard genome sequencing and annotation.</title>
        <authorList>
            <consortium name="The Broad Institute Genomics Platform"/>
            <consortium name="The Broad Institute Genome Sequencing Center for Infectious Disease"/>
            <person name="Wu L."/>
            <person name="Ma J."/>
        </authorList>
    </citation>
    <scope>NUCLEOTIDE SEQUENCE [LARGE SCALE GENOMIC DNA]</scope>
    <source>
        <strain evidence="3">JCM 17225</strain>
    </source>
</reference>
<keyword evidence="3" id="KW-1185">Reference proteome</keyword>
<dbReference type="SUPFAM" id="SSF47240">
    <property type="entry name" value="Ferritin-like"/>
    <property type="match status" value="1"/>
</dbReference>
<proteinExistence type="inferred from homology"/>
<evidence type="ECO:0008006" key="4">
    <source>
        <dbReference type="Google" id="ProtNLM"/>
    </source>
</evidence>
<name>A0ABP7UQ32_9BACT</name>
<protein>
    <recommendedName>
        <fullName evidence="4">Manganese containing catalase</fullName>
    </recommendedName>
</protein>
<dbReference type="Proteomes" id="UP001501469">
    <property type="component" value="Unassembled WGS sequence"/>
</dbReference>
<evidence type="ECO:0000313" key="2">
    <source>
        <dbReference type="EMBL" id="GAA4049581.1"/>
    </source>
</evidence>
<dbReference type="InterPro" id="IPR007760">
    <property type="entry name" value="Mn_catalase"/>
</dbReference>
<dbReference type="EMBL" id="BAABDK010000031">
    <property type="protein sequence ID" value="GAA4049581.1"/>
    <property type="molecule type" value="Genomic_DNA"/>
</dbReference>
<sequence>MTEEYSHIEAVSYAINLLLTGASKRNPDPVSGPLAGAVDARNTHHFIASGQAALPQDSLGHPWTATTFSARATCAWTCCTTSFWSAAPAPTRCACTKW</sequence>
<dbReference type="Pfam" id="PF05067">
    <property type="entry name" value="Mn_catalase"/>
    <property type="match status" value="1"/>
</dbReference>